<feature type="transmembrane region" description="Helical" evidence="1">
    <location>
        <begin position="128"/>
        <end position="146"/>
    </location>
</feature>
<name>A0A0D1JCR5_9LACO</name>
<comment type="caution">
    <text evidence="2">The sequence shown here is derived from an EMBL/GenBank/DDBJ whole genome shotgun (WGS) entry which is preliminary data.</text>
</comment>
<organism evidence="2 3">
    <name type="scientific">Weissella cibaria</name>
    <dbReference type="NCBI Taxonomy" id="137591"/>
    <lineage>
        <taxon>Bacteria</taxon>
        <taxon>Bacillati</taxon>
        <taxon>Bacillota</taxon>
        <taxon>Bacilli</taxon>
        <taxon>Lactobacillales</taxon>
        <taxon>Lactobacillaceae</taxon>
        <taxon>Weissella</taxon>
    </lineage>
</organism>
<dbReference type="PATRIC" id="fig|137591.24.peg.2365"/>
<feature type="transmembrane region" description="Helical" evidence="1">
    <location>
        <begin position="6"/>
        <end position="21"/>
    </location>
</feature>
<feature type="transmembrane region" description="Helical" evidence="1">
    <location>
        <begin position="87"/>
        <end position="107"/>
    </location>
</feature>
<evidence type="ECO:0000256" key="1">
    <source>
        <dbReference type="SAM" id="Phobius"/>
    </source>
</evidence>
<evidence type="ECO:0000313" key="3">
    <source>
        <dbReference type="Proteomes" id="UP000032289"/>
    </source>
</evidence>
<reference evidence="2 3" key="1">
    <citation type="journal article" date="2015" name="Microbiology (Mosc.)">
        <title>Genomics of the Weissella cibaria species with an examination of its metabolic traits.</title>
        <authorList>
            <person name="Lynch K.M."/>
            <person name="Lucid A."/>
            <person name="Arendt E.K."/>
            <person name="Sleator R.D."/>
            <person name="Lucey B."/>
            <person name="Coffey A."/>
        </authorList>
    </citation>
    <scope>NUCLEOTIDE SEQUENCE [LARGE SCALE GENOMIC DNA]</scope>
    <source>
        <strain evidence="2 3">AB3b</strain>
    </source>
</reference>
<dbReference type="RefSeq" id="WP_043942038.1">
    <property type="nucleotide sequence ID" value="NZ_JWHT01000083.1"/>
</dbReference>
<feature type="transmembrane region" description="Helical" evidence="1">
    <location>
        <begin position="28"/>
        <end position="45"/>
    </location>
</feature>
<protein>
    <recommendedName>
        <fullName evidence="4">EpsG family protein</fullName>
    </recommendedName>
</protein>
<gene>
    <name evidence="2" type="ORF">ab3b_02406</name>
</gene>
<feature type="transmembrane region" description="Helical" evidence="1">
    <location>
        <begin position="276"/>
        <end position="294"/>
    </location>
</feature>
<feature type="transmembrane region" description="Helical" evidence="1">
    <location>
        <begin position="238"/>
        <end position="256"/>
    </location>
</feature>
<keyword evidence="1" id="KW-0472">Membrane</keyword>
<keyword evidence="1" id="KW-0812">Transmembrane</keyword>
<dbReference type="InterPro" id="IPR049458">
    <property type="entry name" value="EpsG-like"/>
</dbReference>
<sequence length="375" mass="43316">MIGVFYGLVLIELILLLLTPSRQQRVSIVFLVLLAIIFAYVPITVSDNWVYNWYYTHPEVPTKFEPVFNQVMQMATKVGLSYQQFKLVIFTIEMSCMAWGLDIFQVDNKRVVLLCYTAIQFFESGVQLRNYLMATVVFVAIAYLWRDKRFDTMYFVMLVGLAAGIQLAAVFFLLLLPMRRLRTRNAQLWFIGVISAGALLIAVPVTRHIYVLIVQAIATRLPVIGPKMLQYALRFEPGMIIILDVAMAVVLLLLFWRLEAIFKQTDNQPLQSSIRLGQQMALLFYSMVPLYLVAYNFDRILIDGLIVVFAIFAQILGQLTQRNKWLLLAIMGLLVGTYSFATYHYGTKYHNTYAPMIHENAMFPDKTYVMKEEWR</sequence>
<keyword evidence="1" id="KW-1133">Transmembrane helix</keyword>
<evidence type="ECO:0008006" key="4">
    <source>
        <dbReference type="Google" id="ProtNLM"/>
    </source>
</evidence>
<dbReference type="EMBL" id="JWHT01000083">
    <property type="protein sequence ID" value="KIU19378.1"/>
    <property type="molecule type" value="Genomic_DNA"/>
</dbReference>
<dbReference type="AlphaFoldDB" id="A0A0D1JCR5"/>
<feature type="transmembrane region" description="Helical" evidence="1">
    <location>
        <begin position="326"/>
        <end position="346"/>
    </location>
</feature>
<dbReference type="Proteomes" id="UP000032289">
    <property type="component" value="Unassembled WGS sequence"/>
</dbReference>
<dbReference type="Pfam" id="PF14897">
    <property type="entry name" value="EpsG"/>
    <property type="match status" value="1"/>
</dbReference>
<proteinExistence type="predicted"/>
<feature type="transmembrane region" description="Helical" evidence="1">
    <location>
        <begin position="300"/>
        <end position="319"/>
    </location>
</feature>
<evidence type="ECO:0000313" key="2">
    <source>
        <dbReference type="EMBL" id="KIU19378.1"/>
    </source>
</evidence>
<accession>A0A0D1JCR5</accession>
<feature type="transmembrane region" description="Helical" evidence="1">
    <location>
        <begin position="188"/>
        <end position="218"/>
    </location>
</feature>
<feature type="transmembrane region" description="Helical" evidence="1">
    <location>
        <begin position="152"/>
        <end position="176"/>
    </location>
</feature>